<accession>A0A7R9MEW2</accession>
<dbReference type="Proteomes" id="UP000728032">
    <property type="component" value="Unassembled WGS sequence"/>
</dbReference>
<dbReference type="EMBL" id="OC930947">
    <property type="protein sequence ID" value="CAD7658919.1"/>
    <property type="molecule type" value="Genomic_DNA"/>
</dbReference>
<name>A0A7R9MEW2_9ACAR</name>
<keyword evidence="2" id="KW-1185">Reference proteome</keyword>
<sequence length="82" mass="9672">MWSVKIPKEFLDRKHLISNKAYKKLIREEKKRQLAEEYLRGYGIANVDQLLQKFLPKPLVLEEEVLITHRDVGIDCTLGSYD</sequence>
<organism evidence="1">
    <name type="scientific">Oppiella nova</name>
    <dbReference type="NCBI Taxonomy" id="334625"/>
    <lineage>
        <taxon>Eukaryota</taxon>
        <taxon>Metazoa</taxon>
        <taxon>Ecdysozoa</taxon>
        <taxon>Arthropoda</taxon>
        <taxon>Chelicerata</taxon>
        <taxon>Arachnida</taxon>
        <taxon>Acari</taxon>
        <taxon>Acariformes</taxon>
        <taxon>Sarcoptiformes</taxon>
        <taxon>Oribatida</taxon>
        <taxon>Brachypylina</taxon>
        <taxon>Oppioidea</taxon>
        <taxon>Oppiidae</taxon>
        <taxon>Oppiella</taxon>
    </lineage>
</organism>
<proteinExistence type="predicted"/>
<gene>
    <name evidence="1" type="ORF">ONB1V03_LOCUS15539</name>
</gene>
<reference evidence="1" key="1">
    <citation type="submission" date="2020-11" db="EMBL/GenBank/DDBJ databases">
        <authorList>
            <person name="Tran Van P."/>
        </authorList>
    </citation>
    <scope>NUCLEOTIDE SEQUENCE</scope>
</reference>
<dbReference type="EMBL" id="CAJPVJ010016122">
    <property type="protein sequence ID" value="CAG2176105.1"/>
    <property type="molecule type" value="Genomic_DNA"/>
</dbReference>
<evidence type="ECO:0000313" key="1">
    <source>
        <dbReference type="EMBL" id="CAD7658919.1"/>
    </source>
</evidence>
<evidence type="ECO:0000313" key="2">
    <source>
        <dbReference type="Proteomes" id="UP000728032"/>
    </source>
</evidence>
<dbReference type="AlphaFoldDB" id="A0A7R9MEW2"/>
<protein>
    <submittedName>
        <fullName evidence="1">Uncharacterized protein</fullName>
    </submittedName>
</protein>